<evidence type="ECO:0000313" key="2">
    <source>
        <dbReference type="EMBL" id="MDY0871897.1"/>
    </source>
</evidence>
<feature type="region of interest" description="Disordered" evidence="1">
    <location>
        <begin position="287"/>
        <end position="307"/>
    </location>
</feature>
<organism evidence="2 3">
    <name type="scientific">Dongia rigui</name>
    <dbReference type="NCBI Taxonomy" id="940149"/>
    <lineage>
        <taxon>Bacteria</taxon>
        <taxon>Pseudomonadati</taxon>
        <taxon>Pseudomonadota</taxon>
        <taxon>Alphaproteobacteria</taxon>
        <taxon>Rhodospirillales</taxon>
        <taxon>Dongiaceae</taxon>
        <taxon>Dongia</taxon>
    </lineage>
</organism>
<evidence type="ECO:0000313" key="3">
    <source>
        <dbReference type="Proteomes" id="UP001271769"/>
    </source>
</evidence>
<comment type="caution">
    <text evidence="2">The sequence shown here is derived from an EMBL/GenBank/DDBJ whole genome shotgun (WGS) entry which is preliminary data.</text>
</comment>
<evidence type="ECO:0000256" key="1">
    <source>
        <dbReference type="SAM" id="MobiDB-lite"/>
    </source>
</evidence>
<reference evidence="2 3" key="1">
    <citation type="journal article" date="2013" name="Antonie Van Leeuwenhoek">
        <title>Dongia rigui sp. nov., isolated from freshwater of a large wetland in Korea.</title>
        <authorList>
            <person name="Baik K.S."/>
            <person name="Hwang Y.M."/>
            <person name="Choi J.S."/>
            <person name="Kwon J."/>
            <person name="Seong C.N."/>
        </authorList>
    </citation>
    <scope>NUCLEOTIDE SEQUENCE [LARGE SCALE GENOMIC DNA]</scope>
    <source>
        <strain evidence="2 3">04SU4-P</strain>
    </source>
</reference>
<accession>A0ABU5DY06</accession>
<gene>
    <name evidence="2" type="ORF">SMD31_08180</name>
</gene>
<evidence type="ECO:0008006" key="4">
    <source>
        <dbReference type="Google" id="ProtNLM"/>
    </source>
</evidence>
<feature type="compositionally biased region" description="Low complexity" evidence="1">
    <location>
        <begin position="287"/>
        <end position="299"/>
    </location>
</feature>
<proteinExistence type="predicted"/>
<protein>
    <recommendedName>
        <fullName evidence="4">DUF2125 domain-containing protein</fullName>
    </recommendedName>
</protein>
<dbReference type="EMBL" id="JAXCLX010000001">
    <property type="protein sequence ID" value="MDY0871897.1"/>
    <property type="molecule type" value="Genomic_DNA"/>
</dbReference>
<dbReference type="RefSeq" id="WP_320500320.1">
    <property type="nucleotide sequence ID" value="NZ_JAXCLX010000001.1"/>
</dbReference>
<sequence>MKEFWKMGKWWKSDRLVTVCKSSLAAGSVAALLLVAACGDKEDNAASGGNAAATSAAAPVAAIDPAQAPVIQKAIEDYLQVAEGPADQRIIHHTAVKVTPGTDSFAVAIDGVFIGEKDGTYLDIGTIGYKLTPKGTDGFTASDLTHATLIPAKDKDNLAVGSLSITTKAFSGEWSSSLQTFLSLDWQAADITAKDSTPHGGNFTATGFGTKLTSADKGNGLFDQNGIFELTGFKATDTEGGSFEIGKLSGNGLMTGIKLKEYVAKTRALQGLMGEIAEEAAKAEKAAQTAATSDATNATPTQPTGLNDAQAQKFGGLIKDMASLIGGLTYDVTLTDAAFKNKDGSAPFNLGEGKFNLGFTGLDQEKATVNLGLSHAGLVINDPDFAKDPLFAKLLPASGKLDINLTEVPSKELWALVGDNFPNLVSNDPARSDAAAGVMLIALQQLLQKAPMKLTVAPSGLNSEVMQLDATGNFDVKPEATLGVVGALDVALHGLDEAMKLANEAAQGSPNAAQIVGGLAMIQSMAKRETGGDGKPVDKLKLEIDAAGDAKVNGMSLSGM</sequence>
<dbReference type="Proteomes" id="UP001271769">
    <property type="component" value="Unassembled WGS sequence"/>
</dbReference>
<keyword evidence="3" id="KW-1185">Reference proteome</keyword>
<name>A0ABU5DY06_9PROT</name>